<dbReference type="Pfam" id="PF13041">
    <property type="entry name" value="PPR_2"/>
    <property type="match status" value="1"/>
</dbReference>
<dbReference type="PANTHER" id="PTHR47926">
    <property type="entry name" value="PENTATRICOPEPTIDE REPEAT-CONTAINING PROTEIN"/>
    <property type="match status" value="1"/>
</dbReference>
<keyword evidence="4" id="KW-1185">Reference proteome</keyword>
<dbReference type="OMA" id="TIVIEMY"/>
<dbReference type="InterPro" id="IPR046960">
    <property type="entry name" value="PPR_At4g14850-like_plant"/>
</dbReference>
<gene>
    <name evidence="3" type="ORF">SELMODRAFT_80295</name>
</gene>
<dbReference type="NCBIfam" id="TIGR00756">
    <property type="entry name" value="PPR"/>
    <property type="match status" value="4"/>
</dbReference>
<dbReference type="GO" id="GO:0003723">
    <property type="term" value="F:RNA binding"/>
    <property type="evidence" value="ECO:0007669"/>
    <property type="project" value="InterPro"/>
</dbReference>
<feature type="repeat" description="PPR" evidence="2">
    <location>
        <begin position="238"/>
        <end position="272"/>
    </location>
</feature>
<dbReference type="HOGENOM" id="CLU_002706_0_2_1"/>
<dbReference type="Pfam" id="PF01535">
    <property type="entry name" value="PPR"/>
    <property type="match status" value="5"/>
</dbReference>
<evidence type="ECO:0000256" key="2">
    <source>
        <dbReference type="PROSITE-ProRule" id="PRU00708"/>
    </source>
</evidence>
<dbReference type="eggNOG" id="KOG4197">
    <property type="taxonomic scope" value="Eukaryota"/>
</dbReference>
<feature type="repeat" description="PPR" evidence="2">
    <location>
        <begin position="75"/>
        <end position="109"/>
    </location>
</feature>
<dbReference type="InterPro" id="IPR011990">
    <property type="entry name" value="TPR-like_helical_dom_sf"/>
</dbReference>
<dbReference type="Gramene" id="EFJ35392">
    <property type="protein sequence ID" value="EFJ35392"/>
    <property type="gene ID" value="SELMODRAFT_80295"/>
</dbReference>
<protein>
    <recommendedName>
        <fullName evidence="5">Pentacotripeptide-repeat region of PRORP domain-containing protein</fullName>
    </recommendedName>
</protein>
<dbReference type="Pfam" id="PF13812">
    <property type="entry name" value="PPR_3"/>
    <property type="match status" value="1"/>
</dbReference>
<sequence>MTVRNVHSWTIMLVALAENGECKQAVRLFREMLLEGVKPNAFTLTSALTACGHAGDADEGHRIDGMIACTQLRVDVAVCNALISMYGKCGWLDQAKAVFHSMPCKNDISWTAMIDAYCQRREWARALECFHGMDLEGSWNAIMSAAGGEEALELFSRMLQLGVKPVAISVVAAMEACGKVCDGARTRKLEEAIVWDAFDANPVVTSALMDAYAKCGRLGDARRVFDTYRCMGMCSCVDVVAWSTLIAAYAESGDSGYALWLLYTMELHGIQPNAVTLLSILFACSHAGWVEHGCHLLASMWRDRGLYPSSQHYSCVVDMLGRAGWLLDAERLVGSMPIQPDSVALTSLLGAYTLHGGLRLSPYFQQIMGYATLPHNTDSSWKESNLSFIEGRASQD</sequence>
<organism evidence="4">
    <name type="scientific">Selaginella moellendorffii</name>
    <name type="common">Spikemoss</name>
    <dbReference type="NCBI Taxonomy" id="88036"/>
    <lineage>
        <taxon>Eukaryota</taxon>
        <taxon>Viridiplantae</taxon>
        <taxon>Streptophyta</taxon>
        <taxon>Embryophyta</taxon>
        <taxon>Tracheophyta</taxon>
        <taxon>Lycopodiopsida</taxon>
        <taxon>Selaginellales</taxon>
        <taxon>Selaginellaceae</taxon>
        <taxon>Selaginella</taxon>
    </lineage>
</organism>
<feature type="repeat" description="PPR" evidence="2">
    <location>
        <begin position="201"/>
        <end position="235"/>
    </location>
</feature>
<dbReference type="EMBL" id="GL377568">
    <property type="protein sequence ID" value="EFJ35392.1"/>
    <property type="molecule type" value="Genomic_DNA"/>
</dbReference>
<dbReference type="InterPro" id="IPR002885">
    <property type="entry name" value="PPR_rpt"/>
</dbReference>
<feature type="repeat" description="PPR" evidence="2">
    <location>
        <begin position="5"/>
        <end position="39"/>
    </location>
</feature>
<dbReference type="AlphaFoldDB" id="D8QXD5"/>
<dbReference type="Proteomes" id="UP000001514">
    <property type="component" value="Unassembled WGS sequence"/>
</dbReference>
<name>D8QXD5_SELML</name>
<dbReference type="KEGG" id="smo:SELMODRAFT_80295"/>
<dbReference type="GO" id="GO:0048731">
    <property type="term" value="P:system development"/>
    <property type="evidence" value="ECO:0007669"/>
    <property type="project" value="UniProtKB-ARBA"/>
</dbReference>
<reference evidence="3 4" key="1">
    <citation type="journal article" date="2011" name="Science">
        <title>The Selaginella genome identifies genetic changes associated with the evolution of vascular plants.</title>
        <authorList>
            <person name="Banks J.A."/>
            <person name="Nishiyama T."/>
            <person name="Hasebe M."/>
            <person name="Bowman J.L."/>
            <person name="Gribskov M."/>
            <person name="dePamphilis C."/>
            <person name="Albert V.A."/>
            <person name="Aono N."/>
            <person name="Aoyama T."/>
            <person name="Ambrose B.A."/>
            <person name="Ashton N.W."/>
            <person name="Axtell M.J."/>
            <person name="Barker E."/>
            <person name="Barker M.S."/>
            <person name="Bennetzen J.L."/>
            <person name="Bonawitz N.D."/>
            <person name="Chapple C."/>
            <person name="Cheng C."/>
            <person name="Correa L.G."/>
            <person name="Dacre M."/>
            <person name="DeBarry J."/>
            <person name="Dreyer I."/>
            <person name="Elias M."/>
            <person name="Engstrom E.M."/>
            <person name="Estelle M."/>
            <person name="Feng L."/>
            <person name="Finet C."/>
            <person name="Floyd S.K."/>
            <person name="Frommer W.B."/>
            <person name="Fujita T."/>
            <person name="Gramzow L."/>
            <person name="Gutensohn M."/>
            <person name="Harholt J."/>
            <person name="Hattori M."/>
            <person name="Heyl A."/>
            <person name="Hirai T."/>
            <person name="Hiwatashi Y."/>
            <person name="Ishikawa M."/>
            <person name="Iwata M."/>
            <person name="Karol K.G."/>
            <person name="Koehler B."/>
            <person name="Kolukisaoglu U."/>
            <person name="Kubo M."/>
            <person name="Kurata T."/>
            <person name="Lalonde S."/>
            <person name="Li K."/>
            <person name="Li Y."/>
            <person name="Litt A."/>
            <person name="Lyons E."/>
            <person name="Manning G."/>
            <person name="Maruyama T."/>
            <person name="Michael T.P."/>
            <person name="Mikami K."/>
            <person name="Miyazaki S."/>
            <person name="Morinaga S."/>
            <person name="Murata T."/>
            <person name="Mueller-Roeber B."/>
            <person name="Nelson D.R."/>
            <person name="Obara M."/>
            <person name="Oguri Y."/>
            <person name="Olmstead R.G."/>
            <person name="Onodera N."/>
            <person name="Petersen B.L."/>
            <person name="Pils B."/>
            <person name="Prigge M."/>
            <person name="Rensing S.A."/>
            <person name="Riano-Pachon D.M."/>
            <person name="Roberts A.W."/>
            <person name="Sato Y."/>
            <person name="Scheller H.V."/>
            <person name="Schulz B."/>
            <person name="Schulz C."/>
            <person name="Shakirov E.V."/>
            <person name="Shibagaki N."/>
            <person name="Shinohara N."/>
            <person name="Shippen D.E."/>
            <person name="Soerensen I."/>
            <person name="Sotooka R."/>
            <person name="Sugimoto N."/>
            <person name="Sugita M."/>
            <person name="Sumikawa N."/>
            <person name="Tanurdzic M."/>
            <person name="Theissen G."/>
            <person name="Ulvskov P."/>
            <person name="Wakazuki S."/>
            <person name="Weng J.K."/>
            <person name="Willats W.W."/>
            <person name="Wipf D."/>
            <person name="Wolf P.G."/>
            <person name="Yang L."/>
            <person name="Zimmer A.D."/>
            <person name="Zhu Q."/>
            <person name="Mitros T."/>
            <person name="Hellsten U."/>
            <person name="Loque D."/>
            <person name="Otillar R."/>
            <person name="Salamov A."/>
            <person name="Schmutz J."/>
            <person name="Shapiro H."/>
            <person name="Lindquist E."/>
            <person name="Lucas S."/>
            <person name="Rokhsar D."/>
            <person name="Grigoriev I.V."/>
        </authorList>
    </citation>
    <scope>NUCLEOTIDE SEQUENCE [LARGE SCALE GENOMIC DNA]</scope>
</reference>
<dbReference type="PROSITE" id="PS51375">
    <property type="entry name" value="PPR"/>
    <property type="match status" value="4"/>
</dbReference>
<evidence type="ECO:0000256" key="1">
    <source>
        <dbReference type="ARBA" id="ARBA00022737"/>
    </source>
</evidence>
<dbReference type="GO" id="GO:0009451">
    <property type="term" value="P:RNA modification"/>
    <property type="evidence" value="ECO:0007669"/>
    <property type="project" value="InterPro"/>
</dbReference>
<proteinExistence type="predicted"/>
<dbReference type="FunFam" id="1.25.40.10:FF:000158">
    <property type="entry name" value="pentatricopeptide repeat-containing protein At2g33680"/>
    <property type="match status" value="1"/>
</dbReference>
<evidence type="ECO:0000313" key="3">
    <source>
        <dbReference type="EMBL" id="EFJ35392.1"/>
    </source>
</evidence>
<keyword evidence="1" id="KW-0677">Repeat</keyword>
<accession>D8QXD5</accession>
<evidence type="ECO:0000313" key="4">
    <source>
        <dbReference type="Proteomes" id="UP000001514"/>
    </source>
</evidence>
<dbReference type="Gene3D" id="1.25.40.10">
    <property type="entry name" value="Tetratricopeptide repeat domain"/>
    <property type="match status" value="4"/>
</dbReference>
<dbReference type="InParanoid" id="D8QXD5"/>
<dbReference type="PANTHER" id="PTHR47926:SF533">
    <property type="entry name" value="DYW DOMAIN-CONTAINING PROTEIN"/>
    <property type="match status" value="1"/>
</dbReference>
<evidence type="ECO:0008006" key="5">
    <source>
        <dbReference type="Google" id="ProtNLM"/>
    </source>
</evidence>